<dbReference type="Proteomes" id="UP000516660">
    <property type="component" value="Chromosome"/>
</dbReference>
<name>A0A7L7Z0P0_9MICO</name>
<dbReference type="RefSeq" id="WP_191147285.1">
    <property type="nucleotide sequence ID" value="NZ_CP061274.1"/>
</dbReference>
<keyword evidence="2" id="KW-0472">Membrane</keyword>
<feature type="transmembrane region" description="Helical" evidence="2">
    <location>
        <begin position="137"/>
        <end position="160"/>
    </location>
</feature>
<accession>A0A7L7Z0P0</accession>
<protein>
    <submittedName>
        <fullName evidence="3">Uncharacterized protein</fullName>
    </submittedName>
</protein>
<sequence>MDDPRLREASTTTDEDRHADDRGSLLGVLPFTTAVGGAVSMFLVPGTPVVVGSLLARDAGSLAFLVMGFPLMATGAAGVFLLGLAVGALAGLPDHLARDRPGLRPLTSALAVVILTALICTAWVAALWAWWPHARDIMGWSTGVVAVAAAVATTLVVVLLRRGRRGAR</sequence>
<keyword evidence="4" id="KW-1185">Reference proteome</keyword>
<feature type="transmembrane region" description="Helical" evidence="2">
    <location>
        <begin position="64"/>
        <end position="89"/>
    </location>
</feature>
<dbReference type="AlphaFoldDB" id="A0A7L7Z0P0"/>
<feature type="region of interest" description="Disordered" evidence="1">
    <location>
        <begin position="1"/>
        <end position="21"/>
    </location>
</feature>
<evidence type="ECO:0000256" key="1">
    <source>
        <dbReference type="SAM" id="MobiDB-lite"/>
    </source>
</evidence>
<dbReference type="KEGG" id="czh:H9X71_11880"/>
<gene>
    <name evidence="3" type="ORF">H9X71_11880</name>
</gene>
<evidence type="ECO:0000313" key="4">
    <source>
        <dbReference type="Proteomes" id="UP000516660"/>
    </source>
</evidence>
<keyword evidence="2" id="KW-1133">Transmembrane helix</keyword>
<organism evidence="3 4">
    <name type="scientific">Clavibacter zhangzhiyongii</name>
    <dbReference type="NCBI Taxonomy" id="2768071"/>
    <lineage>
        <taxon>Bacteria</taxon>
        <taxon>Bacillati</taxon>
        <taxon>Actinomycetota</taxon>
        <taxon>Actinomycetes</taxon>
        <taxon>Micrococcales</taxon>
        <taxon>Microbacteriaceae</taxon>
        <taxon>Clavibacter</taxon>
    </lineage>
</organism>
<keyword evidence="2" id="KW-0812">Transmembrane</keyword>
<feature type="transmembrane region" description="Helical" evidence="2">
    <location>
        <begin position="109"/>
        <end position="131"/>
    </location>
</feature>
<dbReference type="EMBL" id="CP061274">
    <property type="protein sequence ID" value="QOD43288.1"/>
    <property type="molecule type" value="Genomic_DNA"/>
</dbReference>
<feature type="transmembrane region" description="Helical" evidence="2">
    <location>
        <begin position="25"/>
        <end position="44"/>
    </location>
</feature>
<reference evidence="3 4" key="1">
    <citation type="submission" date="2020-08" db="EMBL/GenBank/DDBJ databases">
        <title>Description of Clavibacter zhangzhiyonge sp. nov., a phytopathogenic actinobacterium isolated from barley seeds, causing leaf brown spot and decline.</title>
        <authorList>
            <person name="Tian Q."/>
            <person name="Chuan J."/>
            <person name="Zhao W."/>
            <person name="Li X."/>
        </authorList>
    </citation>
    <scope>NUCLEOTIDE SEQUENCE [LARGE SCALE GENOMIC DNA]</scope>
    <source>
        <strain evidence="3 4">DM1</strain>
    </source>
</reference>
<evidence type="ECO:0000313" key="3">
    <source>
        <dbReference type="EMBL" id="QOD43288.1"/>
    </source>
</evidence>
<proteinExistence type="predicted"/>
<evidence type="ECO:0000256" key="2">
    <source>
        <dbReference type="SAM" id="Phobius"/>
    </source>
</evidence>